<gene>
    <name evidence="1" type="ORF">JY572_38125</name>
</gene>
<keyword evidence="2" id="KW-1185">Reference proteome</keyword>
<reference evidence="1 2" key="1">
    <citation type="submission" date="2021-02" db="EMBL/GenBank/DDBJ databases">
        <title>De Novo genome assembly of isolated myxobacteria.</title>
        <authorList>
            <person name="Stevens D.C."/>
        </authorList>
    </citation>
    <scope>NUCLEOTIDE SEQUENCE [LARGE SCALE GENOMIC DNA]</scope>
    <source>
        <strain evidence="1 2">SCHIC003</strain>
    </source>
</reference>
<organism evidence="1 2">
    <name type="scientific">Myxococcus landrumensis</name>
    <dbReference type="NCBI Taxonomy" id="2813577"/>
    <lineage>
        <taxon>Bacteria</taxon>
        <taxon>Pseudomonadati</taxon>
        <taxon>Myxococcota</taxon>
        <taxon>Myxococcia</taxon>
        <taxon>Myxococcales</taxon>
        <taxon>Cystobacterineae</taxon>
        <taxon>Myxococcaceae</taxon>
        <taxon>Myxococcus</taxon>
    </lineage>
</organism>
<evidence type="ECO:0000313" key="1">
    <source>
        <dbReference type="EMBL" id="QSQ14073.1"/>
    </source>
</evidence>
<proteinExistence type="predicted"/>
<sequence length="107" mass="11906">MVIDKCMHGVLFHETCTACDQINREFSEEQGRRVESKEQKASDAQWNAALEAAAAEVERRSNEALQDINADQCMGTDSATFAYLEGKVDIGVESMLAIRALKREVKP</sequence>
<dbReference type="Proteomes" id="UP000663090">
    <property type="component" value="Chromosome"/>
</dbReference>
<accession>A0ABX7N619</accession>
<evidence type="ECO:0000313" key="2">
    <source>
        <dbReference type="Proteomes" id="UP000663090"/>
    </source>
</evidence>
<name>A0ABX7N619_9BACT</name>
<protein>
    <recommendedName>
        <fullName evidence="3">Lipoprotein</fullName>
    </recommendedName>
</protein>
<evidence type="ECO:0008006" key="3">
    <source>
        <dbReference type="Google" id="ProtNLM"/>
    </source>
</evidence>
<dbReference type="EMBL" id="CP071091">
    <property type="protein sequence ID" value="QSQ14073.1"/>
    <property type="molecule type" value="Genomic_DNA"/>
</dbReference>
<dbReference type="RefSeq" id="WP_206715867.1">
    <property type="nucleotide sequence ID" value="NZ_CP071091.1"/>
</dbReference>